<dbReference type="InterPro" id="IPR003439">
    <property type="entry name" value="ABC_transporter-like_ATP-bd"/>
</dbReference>
<name>A0A3B0SI70_9ZZZZ</name>
<proteinExistence type="inferred from homology"/>
<evidence type="ECO:0000259" key="5">
    <source>
        <dbReference type="Pfam" id="PF00005"/>
    </source>
</evidence>
<dbReference type="EMBL" id="UOEK01000227">
    <property type="protein sequence ID" value="VAW02122.1"/>
    <property type="molecule type" value="Genomic_DNA"/>
</dbReference>
<evidence type="ECO:0000256" key="4">
    <source>
        <dbReference type="ARBA" id="ARBA00022840"/>
    </source>
</evidence>
<keyword evidence="4" id="KW-0067">ATP-binding</keyword>
<keyword evidence="2" id="KW-0813">Transport</keyword>
<dbReference type="PANTHER" id="PTHR42711">
    <property type="entry name" value="ABC TRANSPORTER ATP-BINDING PROTEIN"/>
    <property type="match status" value="1"/>
</dbReference>
<evidence type="ECO:0000256" key="2">
    <source>
        <dbReference type="ARBA" id="ARBA00022448"/>
    </source>
</evidence>
<dbReference type="SUPFAM" id="SSF52540">
    <property type="entry name" value="P-loop containing nucleoside triphosphate hydrolases"/>
    <property type="match status" value="1"/>
</dbReference>
<dbReference type="GO" id="GO:0005524">
    <property type="term" value="F:ATP binding"/>
    <property type="evidence" value="ECO:0007669"/>
    <property type="project" value="UniProtKB-KW"/>
</dbReference>
<evidence type="ECO:0000313" key="6">
    <source>
        <dbReference type="EMBL" id="VAW02122.1"/>
    </source>
</evidence>
<dbReference type="GO" id="GO:0016887">
    <property type="term" value="F:ATP hydrolysis activity"/>
    <property type="evidence" value="ECO:0007669"/>
    <property type="project" value="InterPro"/>
</dbReference>
<dbReference type="AlphaFoldDB" id="A0A3B0SI70"/>
<keyword evidence="3" id="KW-0547">Nucleotide-binding</keyword>
<feature type="non-terminal residue" evidence="6">
    <location>
        <position position="111"/>
    </location>
</feature>
<feature type="domain" description="ABC transporter" evidence="5">
    <location>
        <begin position="21"/>
        <end position="96"/>
    </location>
</feature>
<dbReference type="PANTHER" id="PTHR42711:SF5">
    <property type="entry name" value="ABC TRANSPORTER ATP-BINDING PROTEIN NATA"/>
    <property type="match status" value="1"/>
</dbReference>
<evidence type="ECO:0000256" key="3">
    <source>
        <dbReference type="ARBA" id="ARBA00022741"/>
    </source>
</evidence>
<dbReference type="Pfam" id="PF00005">
    <property type="entry name" value="ABC_tran"/>
    <property type="match status" value="1"/>
</dbReference>
<reference evidence="6" key="1">
    <citation type="submission" date="2018-06" db="EMBL/GenBank/DDBJ databases">
        <authorList>
            <person name="Zhirakovskaya E."/>
        </authorList>
    </citation>
    <scope>NUCLEOTIDE SEQUENCE</scope>
</reference>
<evidence type="ECO:0000256" key="1">
    <source>
        <dbReference type="ARBA" id="ARBA00005417"/>
    </source>
</evidence>
<dbReference type="Gene3D" id="3.40.50.300">
    <property type="entry name" value="P-loop containing nucleotide triphosphate hydrolases"/>
    <property type="match status" value="1"/>
</dbReference>
<dbReference type="InterPro" id="IPR027417">
    <property type="entry name" value="P-loop_NTPase"/>
</dbReference>
<protein>
    <recommendedName>
        <fullName evidence="5">ABC transporter domain-containing protein</fullName>
    </recommendedName>
</protein>
<dbReference type="InterPro" id="IPR050763">
    <property type="entry name" value="ABC_transporter_ATP-binding"/>
</dbReference>
<accession>A0A3B0SI70</accession>
<comment type="similarity">
    <text evidence="1">Belongs to the ABC transporter superfamily.</text>
</comment>
<organism evidence="6">
    <name type="scientific">hydrothermal vent metagenome</name>
    <dbReference type="NCBI Taxonomy" id="652676"/>
    <lineage>
        <taxon>unclassified sequences</taxon>
        <taxon>metagenomes</taxon>
        <taxon>ecological metagenomes</taxon>
    </lineage>
</organism>
<gene>
    <name evidence="6" type="ORF">MNBD_ACTINO02-3310</name>
</gene>
<sequence>MPAVIEIKNLTKFYGTVRGVEDVDLTVYQGEIFGFLGPNGAGKSTTLRVLVDMLRPTSGSVTVFGLDSRVDSIAIHRRIGYLPGELAMYDRMTARQMLGFFASIRGLEDLS</sequence>